<keyword evidence="1" id="KW-1133">Transmembrane helix</keyword>
<evidence type="ECO:0000313" key="2">
    <source>
        <dbReference type="EMBL" id="AFL81967.1"/>
    </source>
</evidence>
<dbReference type="RefSeq" id="WP_014783216.1">
    <property type="nucleotide sequence ID" value="NC_018013.1"/>
</dbReference>
<evidence type="ECO:0000256" key="1">
    <source>
        <dbReference type="SAM" id="Phobius"/>
    </source>
</evidence>
<proteinExistence type="predicted"/>
<keyword evidence="1" id="KW-0472">Membrane</keyword>
<dbReference type="KEGG" id="asl:Aeqsu_2510"/>
<dbReference type="STRING" id="746697.Aeqsu_2510"/>
<dbReference type="AlphaFoldDB" id="I3YY99"/>
<keyword evidence="1" id="KW-0812">Transmembrane</keyword>
<dbReference type="Proteomes" id="UP000006049">
    <property type="component" value="Chromosome"/>
</dbReference>
<protein>
    <submittedName>
        <fullName evidence="2">Uncharacterized protein</fullName>
    </submittedName>
</protein>
<dbReference type="OrthoDB" id="1452083at2"/>
<gene>
    <name evidence="2" type="ordered locus">Aeqsu_2510</name>
</gene>
<dbReference type="EMBL" id="CP003280">
    <property type="protein sequence ID" value="AFL81967.1"/>
    <property type="molecule type" value="Genomic_DNA"/>
</dbReference>
<name>I3YY99_AEQSU</name>
<feature type="transmembrane region" description="Helical" evidence="1">
    <location>
        <begin position="6"/>
        <end position="22"/>
    </location>
</feature>
<feature type="transmembrane region" description="Helical" evidence="1">
    <location>
        <begin position="34"/>
        <end position="54"/>
    </location>
</feature>
<accession>I3YY99</accession>
<organism evidence="2 3">
    <name type="scientific">Aequorivita sublithincola (strain DSM 14238 / LMG 21431 / ACAM 643 / 9-3)</name>
    <dbReference type="NCBI Taxonomy" id="746697"/>
    <lineage>
        <taxon>Bacteria</taxon>
        <taxon>Pseudomonadati</taxon>
        <taxon>Bacteroidota</taxon>
        <taxon>Flavobacteriia</taxon>
        <taxon>Flavobacteriales</taxon>
        <taxon>Flavobacteriaceae</taxon>
        <taxon>Aequorivita</taxon>
    </lineage>
</organism>
<sequence length="65" mass="7418">MNNQVLGTVVGIIFVVLGLALLTRYKTLSTHKYFRILIVFVSILLICFGIFMGWESIEKIWIGEV</sequence>
<dbReference type="HOGENOM" id="CLU_2839900_0_0_10"/>
<keyword evidence="3" id="KW-1185">Reference proteome</keyword>
<evidence type="ECO:0000313" key="3">
    <source>
        <dbReference type="Proteomes" id="UP000006049"/>
    </source>
</evidence>
<reference evidence="2 3" key="1">
    <citation type="submission" date="2012-06" db="EMBL/GenBank/DDBJ databases">
        <title>The complete genome of Aequorivita sublithincola DSM 14238.</title>
        <authorList>
            <consortium name="US DOE Joint Genome Institute (JGI-PGF)"/>
            <person name="Lucas S."/>
            <person name="Copeland A."/>
            <person name="Lapidus A."/>
            <person name="Goodwin L."/>
            <person name="Pitluck S."/>
            <person name="Peters L."/>
            <person name="Munk A.C.C."/>
            <person name="Kyrpides N."/>
            <person name="Mavromatis K."/>
            <person name="Pagani I."/>
            <person name="Ivanova N."/>
            <person name="Ovchinnikova G."/>
            <person name="Zeytun A."/>
            <person name="Detter J.C."/>
            <person name="Han C."/>
            <person name="Land M."/>
            <person name="Hauser L."/>
            <person name="Markowitz V."/>
            <person name="Cheng J.-F."/>
            <person name="Hugenholtz P."/>
            <person name="Woyke T."/>
            <person name="Wu D."/>
            <person name="Tindall B."/>
            <person name="Faehnrich R."/>
            <person name="Brambilla E."/>
            <person name="Klenk H.-P."/>
            <person name="Eisen J.A."/>
        </authorList>
    </citation>
    <scope>NUCLEOTIDE SEQUENCE [LARGE SCALE GENOMIC DNA]</scope>
    <source>
        <strain evidence="3">DSM 14238 / LMG 21431 / ACAM 643 / 9-3</strain>
    </source>
</reference>